<feature type="domain" description="Major facilitator superfamily (MFS) profile" evidence="9">
    <location>
        <begin position="7"/>
        <end position="397"/>
    </location>
</feature>
<evidence type="ECO:0000256" key="3">
    <source>
        <dbReference type="ARBA" id="ARBA00022448"/>
    </source>
</evidence>
<feature type="transmembrane region" description="Helical" evidence="8">
    <location>
        <begin position="134"/>
        <end position="160"/>
    </location>
</feature>
<comment type="similarity">
    <text evidence="2 8">Belongs to the major facilitator superfamily. Bcr/CmlA family.</text>
</comment>
<evidence type="ECO:0000256" key="5">
    <source>
        <dbReference type="ARBA" id="ARBA00022692"/>
    </source>
</evidence>
<evidence type="ECO:0000313" key="11">
    <source>
        <dbReference type="Proteomes" id="UP000298588"/>
    </source>
</evidence>
<evidence type="ECO:0000256" key="7">
    <source>
        <dbReference type="ARBA" id="ARBA00023136"/>
    </source>
</evidence>
<dbReference type="Proteomes" id="UP000298588">
    <property type="component" value="Chromosome"/>
</dbReference>
<comment type="subcellular location">
    <subcellularLocation>
        <location evidence="8">Cell inner membrane</location>
        <topology evidence="8">Multi-pass membrane protein</topology>
    </subcellularLocation>
    <subcellularLocation>
        <location evidence="1">Cell membrane</location>
        <topology evidence="1">Multi-pass membrane protein</topology>
    </subcellularLocation>
</comment>
<evidence type="ECO:0000256" key="6">
    <source>
        <dbReference type="ARBA" id="ARBA00022989"/>
    </source>
</evidence>
<dbReference type="InterPro" id="IPR011701">
    <property type="entry name" value="MFS"/>
</dbReference>
<dbReference type="GO" id="GO:0005886">
    <property type="term" value="C:plasma membrane"/>
    <property type="evidence" value="ECO:0007669"/>
    <property type="project" value="UniProtKB-SubCell"/>
</dbReference>
<dbReference type="Gene3D" id="1.20.1720.10">
    <property type="entry name" value="Multidrug resistance protein D"/>
    <property type="match status" value="1"/>
</dbReference>
<organism evidence="10 11">
    <name type="scientific">Phreatobacter aquaticus</name>
    <dbReference type="NCBI Taxonomy" id="2570229"/>
    <lineage>
        <taxon>Bacteria</taxon>
        <taxon>Pseudomonadati</taxon>
        <taxon>Pseudomonadota</taxon>
        <taxon>Alphaproteobacteria</taxon>
        <taxon>Hyphomicrobiales</taxon>
        <taxon>Phreatobacteraceae</taxon>
        <taxon>Phreatobacter</taxon>
    </lineage>
</organism>
<protein>
    <recommendedName>
        <fullName evidence="8">Bcr/CflA family efflux transporter</fullName>
    </recommendedName>
</protein>
<dbReference type="NCBIfam" id="TIGR00710">
    <property type="entry name" value="efflux_Bcr_CflA"/>
    <property type="match status" value="1"/>
</dbReference>
<feature type="transmembrane region" description="Helical" evidence="8">
    <location>
        <begin position="166"/>
        <end position="184"/>
    </location>
</feature>
<evidence type="ECO:0000313" key="10">
    <source>
        <dbReference type="EMBL" id="QCK85852.1"/>
    </source>
</evidence>
<dbReference type="CDD" id="cd17320">
    <property type="entry name" value="MFS_MdfA_MDR_like"/>
    <property type="match status" value="1"/>
</dbReference>
<keyword evidence="4" id="KW-1003">Cell membrane</keyword>
<dbReference type="KEGG" id="paqt:E8L99_08800"/>
<feature type="transmembrane region" description="Helical" evidence="8">
    <location>
        <begin position="285"/>
        <end position="307"/>
    </location>
</feature>
<evidence type="ECO:0000259" key="9">
    <source>
        <dbReference type="PROSITE" id="PS50850"/>
    </source>
</evidence>
<dbReference type="RefSeq" id="WP_137099185.1">
    <property type="nucleotide sequence ID" value="NZ_CP039865.1"/>
</dbReference>
<reference evidence="10 11" key="1">
    <citation type="submission" date="2019-04" db="EMBL/GenBank/DDBJ databases">
        <title>Phreatobacter aquaticus sp. nov.</title>
        <authorList>
            <person name="Choi A."/>
            <person name="Baek K."/>
        </authorList>
    </citation>
    <scope>NUCLEOTIDE SEQUENCE [LARGE SCALE GENOMIC DNA]</scope>
    <source>
        <strain evidence="10 11">NMCR1094</strain>
    </source>
</reference>
<feature type="transmembrane region" description="Helical" evidence="8">
    <location>
        <begin position="313"/>
        <end position="332"/>
    </location>
</feature>
<keyword evidence="11" id="KW-1185">Reference proteome</keyword>
<name>A0A4D7QNY7_9HYPH</name>
<feature type="transmembrane region" description="Helical" evidence="8">
    <location>
        <begin position="213"/>
        <end position="232"/>
    </location>
</feature>
<proteinExistence type="inferred from homology"/>
<keyword evidence="3 8" id="KW-0813">Transport</keyword>
<comment type="caution">
    <text evidence="8">Lacks conserved residue(s) required for the propagation of feature annotation.</text>
</comment>
<evidence type="ECO:0000256" key="8">
    <source>
        <dbReference type="RuleBase" id="RU365088"/>
    </source>
</evidence>
<evidence type="ECO:0000256" key="2">
    <source>
        <dbReference type="ARBA" id="ARBA00006236"/>
    </source>
</evidence>
<sequence length="397" mass="40545">MAFRPDTFALTALLAMLISMGPVSTDLYLPSLPDIGRVLGATTAQVQLTLSAFLVGFAAGQILYGPVSDKYGRKPVLVIALVLYGVGTALCAAAQSIETLTAARCLQALGAAGPIVVARAIVRDLYEGRRAARELALMGTFMSVMPAIAPIFGGVLHVAFGWRSTFAIMLIYAACALVLVMVQLPETLRERSTAPISPIGILRTFGTIVVDRTFLANTLIFAAGYSGLFSFISSSSFILQGVYGLGPIGAGASFSTCVIGFVSGSIIGTPLVARLGEDMAIRIGIGLQALGALAMAAALGIGGLGLAGILAPMAAYTLGFGITMPQTLSAAMKPFPDKAGAASSLAGFIQMSSGAIAGVFVGHALGNSAWPLAAALGVTASIAVGTYLANRFVQTAR</sequence>
<evidence type="ECO:0000256" key="4">
    <source>
        <dbReference type="ARBA" id="ARBA00022475"/>
    </source>
</evidence>
<feature type="transmembrane region" description="Helical" evidence="8">
    <location>
        <begin position="76"/>
        <end position="95"/>
    </location>
</feature>
<keyword evidence="6 8" id="KW-1133">Transmembrane helix</keyword>
<dbReference type="PANTHER" id="PTHR23502">
    <property type="entry name" value="MAJOR FACILITATOR SUPERFAMILY"/>
    <property type="match status" value="1"/>
</dbReference>
<dbReference type="EMBL" id="CP039865">
    <property type="protein sequence ID" value="QCK85852.1"/>
    <property type="molecule type" value="Genomic_DNA"/>
</dbReference>
<feature type="transmembrane region" description="Helical" evidence="8">
    <location>
        <begin position="344"/>
        <end position="363"/>
    </location>
</feature>
<evidence type="ECO:0000256" key="1">
    <source>
        <dbReference type="ARBA" id="ARBA00004651"/>
    </source>
</evidence>
<dbReference type="InterPro" id="IPR036259">
    <property type="entry name" value="MFS_trans_sf"/>
</dbReference>
<dbReference type="AlphaFoldDB" id="A0A4D7QNY7"/>
<dbReference type="PANTHER" id="PTHR23502:SF132">
    <property type="entry name" value="POLYAMINE TRANSPORTER 2-RELATED"/>
    <property type="match status" value="1"/>
</dbReference>
<gene>
    <name evidence="10" type="ORF">E8L99_08800</name>
</gene>
<dbReference type="InterPro" id="IPR020846">
    <property type="entry name" value="MFS_dom"/>
</dbReference>
<feature type="transmembrane region" description="Helical" evidence="8">
    <location>
        <begin position="369"/>
        <end position="389"/>
    </location>
</feature>
<accession>A0A4D7QNY7</accession>
<dbReference type="PROSITE" id="PS50850">
    <property type="entry name" value="MFS"/>
    <property type="match status" value="1"/>
</dbReference>
<dbReference type="GO" id="GO:1990961">
    <property type="term" value="P:xenobiotic detoxification by transmembrane export across the plasma membrane"/>
    <property type="evidence" value="ECO:0007669"/>
    <property type="project" value="InterPro"/>
</dbReference>
<dbReference type="InterPro" id="IPR004812">
    <property type="entry name" value="Efflux_drug-R_Bcr/CmlA"/>
</dbReference>
<dbReference type="Pfam" id="PF07690">
    <property type="entry name" value="MFS_1"/>
    <property type="match status" value="1"/>
</dbReference>
<dbReference type="FunFam" id="1.20.1720.10:FF:000005">
    <property type="entry name" value="Bcr/CflA family efflux transporter"/>
    <property type="match status" value="1"/>
</dbReference>
<feature type="transmembrane region" description="Helical" evidence="8">
    <location>
        <begin position="44"/>
        <end position="64"/>
    </location>
</feature>
<feature type="transmembrane region" description="Helical" evidence="8">
    <location>
        <begin position="252"/>
        <end position="273"/>
    </location>
</feature>
<dbReference type="OrthoDB" id="9800416at2"/>
<keyword evidence="5 8" id="KW-0812">Transmembrane</keyword>
<feature type="transmembrane region" description="Helical" evidence="8">
    <location>
        <begin position="101"/>
        <end position="122"/>
    </location>
</feature>
<dbReference type="GO" id="GO:0042910">
    <property type="term" value="F:xenobiotic transmembrane transporter activity"/>
    <property type="evidence" value="ECO:0007669"/>
    <property type="project" value="InterPro"/>
</dbReference>
<keyword evidence="8" id="KW-0997">Cell inner membrane</keyword>
<dbReference type="SUPFAM" id="SSF103473">
    <property type="entry name" value="MFS general substrate transporter"/>
    <property type="match status" value="1"/>
</dbReference>
<keyword evidence="7 8" id="KW-0472">Membrane</keyword>